<gene>
    <name evidence="3" type="ORF">AAFH96_22495</name>
</gene>
<organism evidence="3 4">
    <name type="scientific">Polymorphospora lycopeni</name>
    <dbReference type="NCBI Taxonomy" id="3140240"/>
    <lineage>
        <taxon>Bacteria</taxon>
        <taxon>Bacillati</taxon>
        <taxon>Actinomycetota</taxon>
        <taxon>Actinomycetes</taxon>
        <taxon>Micromonosporales</taxon>
        <taxon>Micromonosporaceae</taxon>
        <taxon>Polymorphospora</taxon>
    </lineage>
</organism>
<dbReference type="Pfam" id="PF02538">
    <property type="entry name" value="Hydantoinase_B"/>
    <property type="match status" value="1"/>
</dbReference>
<protein>
    <submittedName>
        <fullName evidence="3">Hydantoinase B/oxoprolinase family protein</fullName>
    </submittedName>
</protein>
<dbReference type="RefSeq" id="WP_375735505.1">
    <property type="nucleotide sequence ID" value="NZ_JBCGDC010000071.1"/>
</dbReference>
<comment type="caution">
    <text evidence="3">The sequence shown here is derived from an EMBL/GenBank/DDBJ whole genome shotgun (WGS) entry which is preliminary data.</text>
</comment>
<accession>A0ABV5CV27</accession>
<evidence type="ECO:0000256" key="1">
    <source>
        <dbReference type="SAM" id="MobiDB-lite"/>
    </source>
</evidence>
<reference evidence="3 4" key="1">
    <citation type="submission" date="2024-04" db="EMBL/GenBank/DDBJ databases">
        <title>Polymorphospora sp. isolated from Baiyangdian Lake in Xiong'an New Area.</title>
        <authorList>
            <person name="Zhang X."/>
            <person name="Liu J."/>
        </authorList>
    </citation>
    <scope>NUCLEOTIDE SEQUENCE [LARGE SCALE GENOMIC DNA]</scope>
    <source>
        <strain evidence="3 4">2-325</strain>
    </source>
</reference>
<dbReference type="PANTHER" id="PTHR11365:SF23">
    <property type="entry name" value="HYPOTHETICAL 5-OXOPROLINASE (EUROFUNG)-RELATED"/>
    <property type="match status" value="1"/>
</dbReference>
<evidence type="ECO:0000259" key="2">
    <source>
        <dbReference type="Pfam" id="PF02538"/>
    </source>
</evidence>
<feature type="compositionally biased region" description="Basic and acidic residues" evidence="1">
    <location>
        <begin position="534"/>
        <end position="547"/>
    </location>
</feature>
<dbReference type="PANTHER" id="PTHR11365">
    <property type="entry name" value="5-OXOPROLINASE RELATED"/>
    <property type="match status" value="1"/>
</dbReference>
<dbReference type="InterPro" id="IPR045079">
    <property type="entry name" value="Oxoprolinase-like"/>
</dbReference>
<proteinExistence type="predicted"/>
<name>A0ABV5CV27_9ACTN</name>
<feature type="region of interest" description="Disordered" evidence="1">
    <location>
        <begin position="522"/>
        <end position="557"/>
    </location>
</feature>
<dbReference type="InterPro" id="IPR003692">
    <property type="entry name" value="Hydantoinase_B"/>
</dbReference>
<keyword evidence="4" id="KW-1185">Reference proteome</keyword>
<sequence>MTTVDAPHMPAMVDPVTVEVIRNAISSIARQMNNNLARSAYTPIIYEMKDCSVGVFDHRGRLLGQSPGLPMFLGNLEMGIRVTTEMLGGPEHYRAGDVFMVNDPYLVGSHTYDVTVFSPIFHRDLLIGFGATKAHWLDIGAKEAGRPVDTTEIYQEGYRFGPTYVYRAGEPDTQTLDYITRNSRLPRSVWGDLHAQISACRTGERRLVALFERFGADVVRAATEETFRQSERLDRETVARIPDGVYRAEAAMDSGGPGQPPVPVKVAVTIAGEEVTIDLTGSSGPTAGSVNSPLPGTVAGARLAFKCLINPNAPVTAGTFRNLTVVAPPGTVFNVAEPHATIYYYPPLGLMIDLVIRALAEVLPHEVVAGQPADPMNVTFFGTTTDGRRYVSGEATAVGWGASSRADGANGMINYGAGDLKNYPVEVLESRYPIRVHRYALREGSGGPGRQRGGLGILREYETLDEGTRLSLWLERSTVPGWGLHGGSDGQPTHGEIEIDGVTETVLKVGARALPRGARVRVATGGGGGYGPSGERDPDLVAADRADGYAPDSAPAG</sequence>
<feature type="domain" description="Hydantoinase B/oxoprolinase" evidence="2">
    <location>
        <begin position="14"/>
        <end position="532"/>
    </location>
</feature>
<dbReference type="Proteomes" id="UP001582793">
    <property type="component" value="Unassembled WGS sequence"/>
</dbReference>
<evidence type="ECO:0000313" key="4">
    <source>
        <dbReference type="Proteomes" id="UP001582793"/>
    </source>
</evidence>
<evidence type="ECO:0000313" key="3">
    <source>
        <dbReference type="EMBL" id="MFB6395860.1"/>
    </source>
</evidence>
<dbReference type="EMBL" id="JBCGDC010000071">
    <property type="protein sequence ID" value="MFB6395860.1"/>
    <property type="molecule type" value="Genomic_DNA"/>
</dbReference>